<evidence type="ECO:0000313" key="2">
    <source>
        <dbReference type="Proteomes" id="UP001230005"/>
    </source>
</evidence>
<comment type="caution">
    <text evidence="1">The sequence shown here is derived from an EMBL/GenBank/DDBJ whole genome shotgun (WGS) entry which is preliminary data.</text>
</comment>
<name>A0ABU0A045_9BACI</name>
<gene>
    <name evidence="1" type="ORF">J2S74_004285</name>
</gene>
<sequence>MDDELLDLIGNWVEHIGATIAAIGETKQLAGEEELGYQIGTVGNAVQGIGNALQAIAGMEGTGAVVGNWIQASGTAANSLAEYKLLQGTIDDIDAGRLEIIGDSLQSFGSMFASLERLGENPKLVYGNILQSIGAALEGIGVYTSMVADEQQGQLLETIGGWFQSIGTAYQAIGATRQYLADNQTYF</sequence>
<dbReference type="Proteomes" id="UP001230005">
    <property type="component" value="Unassembled WGS sequence"/>
</dbReference>
<organism evidence="1 2">
    <name type="scientific">Evansella vedderi</name>
    <dbReference type="NCBI Taxonomy" id="38282"/>
    <lineage>
        <taxon>Bacteria</taxon>
        <taxon>Bacillati</taxon>
        <taxon>Bacillota</taxon>
        <taxon>Bacilli</taxon>
        <taxon>Bacillales</taxon>
        <taxon>Bacillaceae</taxon>
        <taxon>Evansella</taxon>
    </lineage>
</organism>
<protein>
    <submittedName>
        <fullName evidence="1">Uncharacterized protein</fullName>
    </submittedName>
</protein>
<evidence type="ECO:0000313" key="1">
    <source>
        <dbReference type="EMBL" id="MDQ0256863.1"/>
    </source>
</evidence>
<dbReference type="EMBL" id="JAUSUG010000020">
    <property type="protein sequence ID" value="MDQ0256863.1"/>
    <property type="molecule type" value="Genomic_DNA"/>
</dbReference>
<dbReference type="Gene3D" id="2.30.110.10">
    <property type="entry name" value="Electron Transport, Fmn-binding Protein, Chain A"/>
    <property type="match status" value="1"/>
</dbReference>
<dbReference type="InterPro" id="IPR054224">
    <property type="entry name" value="DUF6944"/>
</dbReference>
<accession>A0ABU0A045</accession>
<dbReference type="InterPro" id="IPR012349">
    <property type="entry name" value="Split_barrel_FMN-bd"/>
</dbReference>
<proteinExistence type="predicted"/>
<dbReference type="Pfam" id="PF22116">
    <property type="entry name" value="DUF6944"/>
    <property type="match status" value="1"/>
</dbReference>
<dbReference type="RefSeq" id="WP_307329651.1">
    <property type="nucleotide sequence ID" value="NZ_JAUSUG010000020.1"/>
</dbReference>
<keyword evidence="2" id="KW-1185">Reference proteome</keyword>
<reference evidence="1 2" key="1">
    <citation type="submission" date="2023-07" db="EMBL/GenBank/DDBJ databases">
        <title>Genomic Encyclopedia of Type Strains, Phase IV (KMG-IV): sequencing the most valuable type-strain genomes for metagenomic binning, comparative biology and taxonomic classification.</title>
        <authorList>
            <person name="Goeker M."/>
        </authorList>
    </citation>
    <scope>NUCLEOTIDE SEQUENCE [LARGE SCALE GENOMIC DNA]</scope>
    <source>
        <strain evidence="1 2">DSM 9768</strain>
    </source>
</reference>